<dbReference type="Pfam" id="PF08628">
    <property type="entry name" value="Nexin_C"/>
    <property type="match status" value="1"/>
</dbReference>
<accession>A0A556UZX9</accession>
<dbReference type="PROSITE" id="PS50195">
    <property type="entry name" value="PX"/>
    <property type="match status" value="1"/>
</dbReference>
<dbReference type="PANTHER" id="PTHR22775">
    <property type="entry name" value="SORTING NEXIN"/>
    <property type="match status" value="1"/>
</dbReference>
<dbReference type="AlphaFoldDB" id="A0A556UZX9"/>
<dbReference type="InterPro" id="IPR036871">
    <property type="entry name" value="PX_dom_sf"/>
</dbReference>
<evidence type="ECO:0000313" key="7">
    <source>
        <dbReference type="Proteomes" id="UP000319801"/>
    </source>
</evidence>
<evidence type="ECO:0000256" key="3">
    <source>
        <dbReference type="SAM" id="Phobius"/>
    </source>
</evidence>
<keyword evidence="3" id="KW-0812">Transmembrane</keyword>
<keyword evidence="3" id="KW-1133">Transmembrane helix</keyword>
<feature type="transmembrane region" description="Helical" evidence="3">
    <location>
        <begin position="26"/>
        <end position="59"/>
    </location>
</feature>
<dbReference type="EMBL" id="VCAZ01000085">
    <property type="protein sequence ID" value="TSQ46622.1"/>
    <property type="molecule type" value="Genomic_DNA"/>
</dbReference>
<comment type="similarity">
    <text evidence="1">Belongs to the sorting nexin family.</text>
</comment>
<feature type="compositionally biased region" description="Basic and acidic residues" evidence="2">
    <location>
        <begin position="694"/>
        <end position="703"/>
    </location>
</feature>
<dbReference type="Proteomes" id="UP000319801">
    <property type="component" value="Unassembled WGS sequence"/>
</dbReference>
<dbReference type="OrthoDB" id="5582218at2759"/>
<dbReference type="InterPro" id="IPR037909">
    <property type="entry name" value="SNX19_PX"/>
</dbReference>
<feature type="region of interest" description="Disordered" evidence="2">
    <location>
        <begin position="679"/>
        <end position="708"/>
    </location>
</feature>
<comment type="caution">
    <text evidence="6">The sequence shown here is derived from an EMBL/GenBank/DDBJ whole genome shotgun (WGS) entry which is preliminary data.</text>
</comment>
<feature type="domain" description="PXA" evidence="5">
    <location>
        <begin position="89"/>
        <end position="267"/>
    </location>
</feature>
<feature type="domain" description="PX" evidence="4">
    <location>
        <begin position="519"/>
        <end position="649"/>
    </location>
</feature>
<evidence type="ECO:0000259" key="5">
    <source>
        <dbReference type="PROSITE" id="PS51207"/>
    </source>
</evidence>
<name>A0A556UZX9_BAGYA</name>
<dbReference type="SMART" id="SM00313">
    <property type="entry name" value="PXA"/>
    <property type="match status" value="1"/>
</dbReference>
<dbReference type="InterPro" id="IPR013937">
    <property type="entry name" value="Sorting_nexin_C"/>
</dbReference>
<proteinExistence type="inferred from homology"/>
<keyword evidence="3" id="KW-0472">Membrane</keyword>
<sequence length="1011" mass="113785">MVQPECLSSSMMAVPEFMMQRKLLGFGILLAWAVLFHVLVNVWLLCVFTSFVVVLGGWLGSQALLESESVIHLERFIKLDEIRSPPDSEMRLDQEIQNTVCKIIRDFVSSWYKTVSTERQFENEIHDSMISMAMELKVRAKKVDRKALTLRMLDLCGCHLQCYIKAKEIMAGKDRSVSAAESLWQAYSMSCVPHPALQSSAVEVNYARAIVDLLLHVLVPAPHLETRTGRFVVCELITCNVFLPLISKLSDPDWLNMLVVDVLTRAKNPEAKPAETEPMTSPTAVVLGEENLPDVEVPSSLILKAKSDTPSMTDAPAPDLAHLDALDSADLYCPQNKEDEGPMHLFSSEHPGFISKDFMPLEKSNPFYQETDSDLESPLNDIRRSSLESLVLIGTEEETSEPVTEFSKLGDNILDPKDEFHVCSNAPKVVVSEIQEQPSEIIDGTDELSSSFCTFQELEKVTTKAELSGMETSGLVNTNGLTLCEPLQASSPSTGSIPLSSFTFEPLSSPEGPVIIQNLRITGTITAKEHRGTGSHPYTLYTVKYETAVDSENPGSSQPMAYHMVNRRYSEFLNLQTRLEEKPELRKMIKHVKGPKKIFPELPFGNMDSDRVEARKGLLETFLKQLCAIPEAANSEEMQEFLALNTDARIAFVKKPFIVSRIDKIVVNAIVDTLKTAFPRSEPQSPTDEVDAEPDGKLSSDRKSKSRMRFSSKIAPALNVSDMKPKVLYCFDERSTVFNGLTLDSLENFILEREQLVSKAPLRDEDGERGVQFGAMWDTESCACSKQTQGETELADTVLNILCLLMKDQWSWLCTENIQRSIRLLFGTLIERYARTHNMAAGEERSQDDIMFYYRVELKSWKPAGMAMWLEVGVTNLTRMQYWVTYLRVLQQAVWPGGNLPAYPRPQRTQQQKDDTRQKSLQCLMNLLPEGVGEKGYPVCLDLVSDILGPEKYNHTWQVVLDSLQDSTINRHLVYGLWDVLIEFLIPELSDDNFQKMLLQSLSKNAEKLPP</sequence>
<gene>
    <name evidence="6" type="ORF">Baya_11332</name>
</gene>
<dbReference type="SUPFAM" id="SSF64268">
    <property type="entry name" value="PX domain"/>
    <property type="match status" value="1"/>
</dbReference>
<evidence type="ECO:0000313" key="6">
    <source>
        <dbReference type="EMBL" id="TSQ46622.1"/>
    </source>
</evidence>
<dbReference type="GO" id="GO:0035091">
    <property type="term" value="F:phosphatidylinositol binding"/>
    <property type="evidence" value="ECO:0007669"/>
    <property type="project" value="InterPro"/>
</dbReference>
<dbReference type="Pfam" id="PF02194">
    <property type="entry name" value="PXA"/>
    <property type="match status" value="1"/>
</dbReference>
<dbReference type="PANTHER" id="PTHR22775:SF50">
    <property type="entry name" value="SORTING NEXIN 19B"/>
    <property type="match status" value="1"/>
</dbReference>
<dbReference type="Pfam" id="PF00787">
    <property type="entry name" value="PX"/>
    <property type="match status" value="1"/>
</dbReference>
<dbReference type="PROSITE" id="PS51207">
    <property type="entry name" value="PXA"/>
    <property type="match status" value="1"/>
</dbReference>
<dbReference type="SMART" id="SM00312">
    <property type="entry name" value="PX"/>
    <property type="match status" value="1"/>
</dbReference>
<dbReference type="InterPro" id="IPR001683">
    <property type="entry name" value="PX_dom"/>
</dbReference>
<keyword evidence="7" id="KW-1185">Reference proteome</keyword>
<organism evidence="6 7">
    <name type="scientific">Bagarius yarrelli</name>
    <name type="common">Goonch</name>
    <name type="synonym">Bagrus yarrelli</name>
    <dbReference type="NCBI Taxonomy" id="175774"/>
    <lineage>
        <taxon>Eukaryota</taxon>
        <taxon>Metazoa</taxon>
        <taxon>Chordata</taxon>
        <taxon>Craniata</taxon>
        <taxon>Vertebrata</taxon>
        <taxon>Euteleostomi</taxon>
        <taxon>Actinopterygii</taxon>
        <taxon>Neopterygii</taxon>
        <taxon>Teleostei</taxon>
        <taxon>Ostariophysi</taxon>
        <taxon>Siluriformes</taxon>
        <taxon>Sisoridae</taxon>
        <taxon>Sisorinae</taxon>
        <taxon>Bagarius</taxon>
    </lineage>
</organism>
<dbReference type="InterPro" id="IPR003114">
    <property type="entry name" value="Phox_assoc"/>
</dbReference>
<evidence type="ECO:0000256" key="2">
    <source>
        <dbReference type="SAM" id="MobiDB-lite"/>
    </source>
</evidence>
<evidence type="ECO:0000259" key="4">
    <source>
        <dbReference type="PROSITE" id="PS50195"/>
    </source>
</evidence>
<protein>
    <submittedName>
        <fullName evidence="6">Sorting nexin-19</fullName>
    </submittedName>
</protein>
<dbReference type="CDD" id="cd06893">
    <property type="entry name" value="PX_SNX19"/>
    <property type="match status" value="1"/>
</dbReference>
<evidence type="ECO:0000256" key="1">
    <source>
        <dbReference type="ARBA" id="ARBA00010883"/>
    </source>
</evidence>
<dbReference type="Gene3D" id="3.30.1520.10">
    <property type="entry name" value="Phox-like domain"/>
    <property type="match status" value="1"/>
</dbReference>
<reference evidence="6 7" key="1">
    <citation type="journal article" date="2019" name="Genome Biol. Evol.">
        <title>Whole-Genome Sequencing of the Giant Devil Catfish, Bagarius yarrelli.</title>
        <authorList>
            <person name="Jiang W."/>
            <person name="Lv Y."/>
            <person name="Cheng L."/>
            <person name="Yang K."/>
            <person name="Chao B."/>
            <person name="Wang X."/>
            <person name="Li Y."/>
            <person name="Pan X."/>
            <person name="You X."/>
            <person name="Zhang Y."/>
            <person name="Yang J."/>
            <person name="Li J."/>
            <person name="Zhang X."/>
            <person name="Liu S."/>
            <person name="Sun C."/>
            <person name="Yang J."/>
            <person name="Shi Q."/>
        </authorList>
    </citation>
    <scope>NUCLEOTIDE SEQUENCE [LARGE SCALE GENOMIC DNA]</scope>
    <source>
        <strain evidence="6">JWS20170419001</strain>
        <tissue evidence="6">Muscle</tissue>
    </source>
</reference>